<proteinExistence type="predicted"/>
<evidence type="ECO:0000313" key="1">
    <source>
        <dbReference type="EMBL" id="RJF74897.1"/>
    </source>
</evidence>
<keyword evidence="2" id="KW-1185">Reference proteome</keyword>
<organism evidence="1 2">
    <name type="scientific">Deinococcus cavernae</name>
    <dbReference type="NCBI Taxonomy" id="2320857"/>
    <lineage>
        <taxon>Bacteria</taxon>
        <taxon>Thermotogati</taxon>
        <taxon>Deinococcota</taxon>
        <taxon>Deinococci</taxon>
        <taxon>Deinococcales</taxon>
        <taxon>Deinococcaceae</taxon>
        <taxon>Deinococcus</taxon>
    </lineage>
</organism>
<accession>A0A418VFP4</accession>
<dbReference type="AlphaFoldDB" id="A0A418VFP4"/>
<dbReference type="EMBL" id="QYUJ01000008">
    <property type="protein sequence ID" value="RJF74897.1"/>
    <property type="molecule type" value="Genomic_DNA"/>
</dbReference>
<protein>
    <submittedName>
        <fullName evidence="1">Uncharacterized protein</fullName>
    </submittedName>
</protein>
<reference evidence="1 2" key="1">
    <citation type="submission" date="2018-09" db="EMBL/GenBank/DDBJ databases">
        <authorList>
            <person name="Zhu H."/>
        </authorList>
    </citation>
    <scope>NUCLEOTIDE SEQUENCE [LARGE SCALE GENOMIC DNA]</scope>
    <source>
        <strain evidence="1 2">K2S05-167</strain>
    </source>
</reference>
<sequence>MPAPTEGFKSWSEFFQGSSYVKRRIRVNPFAAATVVEVGQGGVDLPPAPSAGLVYPRGGK</sequence>
<dbReference type="RefSeq" id="WP_119760815.1">
    <property type="nucleotide sequence ID" value="NZ_QYUJ01000008.1"/>
</dbReference>
<evidence type="ECO:0000313" key="2">
    <source>
        <dbReference type="Proteomes" id="UP000286287"/>
    </source>
</evidence>
<dbReference type="Proteomes" id="UP000286287">
    <property type="component" value="Unassembled WGS sequence"/>
</dbReference>
<comment type="caution">
    <text evidence="1">The sequence shown here is derived from an EMBL/GenBank/DDBJ whole genome shotgun (WGS) entry which is preliminary data.</text>
</comment>
<name>A0A418VFP4_9DEIO</name>
<gene>
    <name evidence="1" type="ORF">D3875_02570</name>
</gene>